<accession>A0A514BQM7</accession>
<feature type="transmembrane region" description="Helical" evidence="1">
    <location>
        <begin position="70"/>
        <end position="89"/>
    </location>
</feature>
<keyword evidence="1" id="KW-0812">Transmembrane</keyword>
<dbReference type="EMBL" id="CP041242">
    <property type="protein sequence ID" value="QDH69702.1"/>
    <property type="molecule type" value="Genomic_DNA"/>
</dbReference>
<dbReference type="RefSeq" id="WP_141623043.1">
    <property type="nucleotide sequence ID" value="NZ_CP041242.1"/>
</dbReference>
<feature type="transmembrane region" description="Helical" evidence="1">
    <location>
        <begin position="38"/>
        <end position="58"/>
    </location>
</feature>
<sequence>MAAQILLFLPILLGYWYAHSELAVWVQWVPDMFSARPFRLTGVLLGAILCGLLAGIIFSAPVKLLFRRRSVLAGAAISLIAAAFDAYHIQFSGQLPFTQVALSLDLIVLFLALPLVVFVLDRLRPNNSFKPTPLRGAA</sequence>
<dbReference type="OrthoDB" id="5975036at2"/>
<keyword evidence="1" id="KW-0472">Membrane</keyword>
<evidence type="ECO:0000313" key="2">
    <source>
        <dbReference type="EMBL" id="QDH69702.1"/>
    </source>
</evidence>
<evidence type="ECO:0000256" key="1">
    <source>
        <dbReference type="SAM" id="Phobius"/>
    </source>
</evidence>
<reference evidence="2 3" key="1">
    <citation type="submission" date="2019-06" db="EMBL/GenBank/DDBJ databases">
        <title>Lysobacter alkalisoli sp. nov. isolated from saline-alkali soil.</title>
        <authorList>
            <person name="Sun J.-Q."/>
            <person name="Xu L."/>
        </authorList>
    </citation>
    <scope>NUCLEOTIDE SEQUENCE [LARGE SCALE GENOMIC DNA]</scope>
    <source>
        <strain evidence="2 3">SJ-36</strain>
    </source>
</reference>
<keyword evidence="1" id="KW-1133">Transmembrane helix</keyword>
<dbReference type="AlphaFoldDB" id="A0A514BQM7"/>
<evidence type="ECO:0000313" key="3">
    <source>
        <dbReference type="Proteomes" id="UP000317199"/>
    </source>
</evidence>
<feature type="transmembrane region" description="Helical" evidence="1">
    <location>
        <begin position="101"/>
        <end position="120"/>
    </location>
</feature>
<dbReference type="KEGG" id="lyj:FKV23_06025"/>
<name>A0A514BQM7_9GAMM</name>
<organism evidence="2 3">
    <name type="scientific">Marilutibacter alkalisoli</name>
    <dbReference type="NCBI Taxonomy" id="2591633"/>
    <lineage>
        <taxon>Bacteria</taxon>
        <taxon>Pseudomonadati</taxon>
        <taxon>Pseudomonadota</taxon>
        <taxon>Gammaproteobacteria</taxon>
        <taxon>Lysobacterales</taxon>
        <taxon>Lysobacteraceae</taxon>
        <taxon>Marilutibacter</taxon>
    </lineage>
</organism>
<protein>
    <submittedName>
        <fullName evidence="2">Uncharacterized protein</fullName>
    </submittedName>
</protein>
<gene>
    <name evidence="2" type="ORF">FKV23_06025</name>
</gene>
<keyword evidence="3" id="KW-1185">Reference proteome</keyword>
<dbReference type="Proteomes" id="UP000317199">
    <property type="component" value="Chromosome"/>
</dbReference>
<proteinExistence type="predicted"/>